<dbReference type="EMBL" id="CADEPM010000005">
    <property type="protein sequence ID" value="CAB3406652.1"/>
    <property type="molecule type" value="Genomic_DNA"/>
</dbReference>
<dbReference type="Gene3D" id="2.60.120.650">
    <property type="entry name" value="Cupin"/>
    <property type="match status" value="1"/>
</dbReference>
<evidence type="ECO:0000313" key="14">
    <source>
        <dbReference type="EMBL" id="CAB3406652.1"/>
    </source>
</evidence>
<dbReference type="InterPro" id="IPR001965">
    <property type="entry name" value="Znf_PHD"/>
</dbReference>
<evidence type="ECO:0000256" key="6">
    <source>
        <dbReference type="ARBA" id="ARBA00022964"/>
    </source>
</evidence>
<keyword evidence="9" id="KW-0805">Transcription regulation</keyword>
<evidence type="ECO:0000256" key="10">
    <source>
        <dbReference type="ARBA" id="ARBA00023163"/>
    </source>
</evidence>
<keyword evidence="7" id="KW-0560">Oxidoreductase</keyword>
<dbReference type="Proteomes" id="UP000494206">
    <property type="component" value="Unassembled WGS sequence"/>
</dbReference>
<dbReference type="InterPro" id="IPR041070">
    <property type="entry name" value="JHD"/>
</dbReference>
<keyword evidence="6" id="KW-0223">Dioxygenase</keyword>
<comment type="subcellular location">
    <subcellularLocation>
        <location evidence="1">Nucleus</location>
    </subcellularLocation>
</comment>
<dbReference type="InterPro" id="IPR003347">
    <property type="entry name" value="JmjC_dom"/>
</dbReference>
<comment type="caution">
    <text evidence="14">The sequence shown here is derived from an EMBL/GenBank/DDBJ whole genome shotgun (WGS) entry which is preliminary data.</text>
</comment>
<evidence type="ECO:0000256" key="7">
    <source>
        <dbReference type="ARBA" id="ARBA00023002"/>
    </source>
</evidence>
<dbReference type="Gene3D" id="3.30.40.10">
    <property type="entry name" value="Zinc/RING finger domain, C3HC4 (zinc finger)"/>
    <property type="match status" value="1"/>
</dbReference>
<dbReference type="Pfam" id="PF02373">
    <property type="entry name" value="JmjC"/>
    <property type="match status" value="1"/>
</dbReference>
<gene>
    <name evidence="14" type="ORF">CBOVIS_LOCUS8697</name>
</gene>
<name>A0A8S1F405_9PELO</name>
<dbReference type="GO" id="GO:0008270">
    <property type="term" value="F:zinc ion binding"/>
    <property type="evidence" value="ECO:0007669"/>
    <property type="project" value="UniProtKB-KW"/>
</dbReference>
<keyword evidence="5" id="KW-0156">Chromatin regulator</keyword>
<feature type="region of interest" description="Disordered" evidence="12">
    <location>
        <begin position="1"/>
        <end position="23"/>
    </location>
</feature>
<keyword evidence="8" id="KW-0408">Iron</keyword>
<accession>A0A8S1F405</accession>
<dbReference type="SUPFAM" id="SSF51197">
    <property type="entry name" value="Clavaminate synthase-like"/>
    <property type="match status" value="1"/>
</dbReference>
<dbReference type="OrthoDB" id="5876800at2759"/>
<feature type="domain" description="JmjC" evidence="13">
    <location>
        <begin position="396"/>
        <end position="567"/>
    </location>
</feature>
<dbReference type="GO" id="GO:0005634">
    <property type="term" value="C:nucleus"/>
    <property type="evidence" value="ECO:0007669"/>
    <property type="project" value="UniProtKB-SubCell"/>
</dbReference>
<evidence type="ECO:0000256" key="5">
    <source>
        <dbReference type="ARBA" id="ARBA00022853"/>
    </source>
</evidence>
<dbReference type="CDD" id="cd15517">
    <property type="entry name" value="PHD_TCF19_like"/>
    <property type="match status" value="1"/>
</dbReference>
<dbReference type="Pfam" id="PF17811">
    <property type="entry name" value="JHD"/>
    <property type="match status" value="1"/>
</dbReference>
<keyword evidence="2" id="KW-0479">Metal-binding</keyword>
<evidence type="ECO:0000256" key="3">
    <source>
        <dbReference type="ARBA" id="ARBA00022771"/>
    </source>
</evidence>
<dbReference type="PANTHER" id="PTHR23123">
    <property type="entry name" value="PHD/F-BOX CONTAINING PROTEIN"/>
    <property type="match status" value="1"/>
</dbReference>
<feature type="compositionally biased region" description="Basic and acidic residues" evidence="12">
    <location>
        <begin position="685"/>
        <end position="698"/>
    </location>
</feature>
<sequence>MSQSGEQSVPDSEPSTSNVNNEVHKPILPIDPFVWRKQFVGSMMSEINSSTGCLKCGIILDCLSIPPYCSSCKDVSNVVHEYQKPKAEENTDKNYQSTENMNQSTLLVNSYKEENCYESADIKPAIDSVTGPLKVEVKNEAESDDDEIEQKTPKADETCAKCKRFTHEQDVDPLEDQKKTDEPLVKPEPKQLMSKKKSHKHKHNDFRWIQCDHCHGWYHFLCSGLEQFEYYLYEKFHCVNCVAEAGPSTEYQKLAKHRYRWYSPEEKDKKEVEVGTETWIENFIKTEGEIPAPNEKEVEVFENGFEFCETFNQLKPGEWKKVYLIKSLDGIQMKVPDRDSFDIENVVEIMGPDYEVDTIDVYNQNTFSMKLSTFLKKIRDPRPRTRLYNFLSLEFSENQQMRDHVAPPSFVRDISMVDRLWPEPGSSAHRRALMTEEYLPDDERPKVEEFCLSGMANSYTDFHIDFGGSSVYYHIFKGKKVFYIAEPNERNLKAFEQHETTKKTHEWFGNKIPGRVKRVVIDEGQTLLIPAGWIHAVWTPKDSLVFGGNFLHLGNVEKQIRVYQLESAVRSVVKHDEKFYFPNFEYLHWYYVRNILIEKIRECNEECADMSVSDPFVWYAAKCLCVEMRAWFERNKIKVASSSSAKELQDLDNEAKLIAALEAQVKKQMRYQKDSEKVKKSKRKNSGELECRDGEYHPKKVRKSKKSRKNRDNEDSDYEEPTKSTSAMMAAAAAAEILGSQPKIMDETTTTIVDELPTPSGAEIEPVASIKIRFNLPNEDQQNARQMFNSARTSSGRKVKVNQHVMEYCGNIAIDKEDVNTMATLKSFSEYDSQLAECEAKSTGVKLQKKRKNAAVVKEKVPTAPKRSGTKMVTAKQRLGKILKL</sequence>
<dbReference type="InterPro" id="IPR013083">
    <property type="entry name" value="Znf_RING/FYVE/PHD"/>
</dbReference>
<organism evidence="14 15">
    <name type="scientific">Caenorhabditis bovis</name>
    <dbReference type="NCBI Taxonomy" id="2654633"/>
    <lineage>
        <taxon>Eukaryota</taxon>
        <taxon>Metazoa</taxon>
        <taxon>Ecdysozoa</taxon>
        <taxon>Nematoda</taxon>
        <taxon>Chromadorea</taxon>
        <taxon>Rhabditida</taxon>
        <taxon>Rhabditina</taxon>
        <taxon>Rhabditomorpha</taxon>
        <taxon>Rhabditoidea</taxon>
        <taxon>Rhabditidae</taxon>
        <taxon>Peloderinae</taxon>
        <taxon>Caenorhabditis</taxon>
    </lineage>
</organism>
<dbReference type="AlphaFoldDB" id="A0A8S1F405"/>
<evidence type="ECO:0000256" key="2">
    <source>
        <dbReference type="ARBA" id="ARBA00022723"/>
    </source>
</evidence>
<feature type="region of interest" description="Disordered" evidence="12">
    <location>
        <begin position="672"/>
        <end position="727"/>
    </location>
</feature>
<dbReference type="GO" id="GO:0006325">
    <property type="term" value="P:chromatin organization"/>
    <property type="evidence" value="ECO:0007669"/>
    <property type="project" value="UniProtKB-KW"/>
</dbReference>
<keyword evidence="10" id="KW-0804">Transcription</keyword>
<dbReference type="InterPro" id="IPR011011">
    <property type="entry name" value="Znf_FYVE_PHD"/>
</dbReference>
<reference evidence="14 15" key="1">
    <citation type="submission" date="2020-04" db="EMBL/GenBank/DDBJ databases">
        <authorList>
            <person name="Laetsch R D."/>
            <person name="Stevens L."/>
            <person name="Kumar S."/>
            <person name="Blaxter L. M."/>
        </authorList>
    </citation>
    <scope>NUCLEOTIDE SEQUENCE [LARGE SCALE GENOMIC DNA]</scope>
</reference>
<keyword evidence="4" id="KW-0862">Zinc</keyword>
<dbReference type="SMART" id="SM00249">
    <property type="entry name" value="PHD"/>
    <property type="match status" value="1"/>
</dbReference>
<evidence type="ECO:0000313" key="15">
    <source>
        <dbReference type="Proteomes" id="UP000494206"/>
    </source>
</evidence>
<keyword evidence="15" id="KW-1185">Reference proteome</keyword>
<evidence type="ECO:0000256" key="8">
    <source>
        <dbReference type="ARBA" id="ARBA00023004"/>
    </source>
</evidence>
<dbReference type="SUPFAM" id="SSF57903">
    <property type="entry name" value="FYVE/PHD zinc finger"/>
    <property type="match status" value="1"/>
</dbReference>
<dbReference type="InterPro" id="IPR050690">
    <property type="entry name" value="JHDM1_Histone_Demethylase"/>
</dbReference>
<dbReference type="Gene3D" id="1.20.58.1360">
    <property type="match status" value="1"/>
</dbReference>
<evidence type="ECO:0000256" key="9">
    <source>
        <dbReference type="ARBA" id="ARBA00023015"/>
    </source>
</evidence>
<evidence type="ECO:0000256" key="4">
    <source>
        <dbReference type="ARBA" id="ARBA00022833"/>
    </source>
</evidence>
<dbReference type="GO" id="GO:0051213">
    <property type="term" value="F:dioxygenase activity"/>
    <property type="evidence" value="ECO:0007669"/>
    <property type="project" value="UniProtKB-KW"/>
</dbReference>
<evidence type="ECO:0000256" key="11">
    <source>
        <dbReference type="ARBA" id="ARBA00023242"/>
    </source>
</evidence>
<feature type="compositionally biased region" description="Basic residues" evidence="12">
    <location>
        <begin position="699"/>
        <end position="709"/>
    </location>
</feature>
<keyword evidence="11" id="KW-0539">Nucleus</keyword>
<feature type="compositionally biased region" description="Polar residues" evidence="12">
    <location>
        <begin position="1"/>
        <end position="21"/>
    </location>
</feature>
<proteinExistence type="predicted"/>
<dbReference type="PROSITE" id="PS51184">
    <property type="entry name" value="JMJC"/>
    <property type="match status" value="1"/>
</dbReference>
<keyword evidence="3" id="KW-0863">Zinc-finger</keyword>
<dbReference type="SMART" id="SM00558">
    <property type="entry name" value="JmjC"/>
    <property type="match status" value="1"/>
</dbReference>
<evidence type="ECO:0000259" key="13">
    <source>
        <dbReference type="PROSITE" id="PS51184"/>
    </source>
</evidence>
<protein>
    <recommendedName>
        <fullName evidence="13">JmjC domain-containing protein</fullName>
    </recommendedName>
</protein>
<evidence type="ECO:0000256" key="1">
    <source>
        <dbReference type="ARBA" id="ARBA00004123"/>
    </source>
</evidence>
<evidence type="ECO:0000256" key="12">
    <source>
        <dbReference type="SAM" id="MobiDB-lite"/>
    </source>
</evidence>